<protein>
    <recommendedName>
        <fullName evidence="3">Fibronectin type III domain-containing protein</fullName>
    </recommendedName>
</protein>
<dbReference type="Proteomes" id="UP000617426">
    <property type="component" value="Unassembled WGS sequence"/>
</dbReference>
<gene>
    <name evidence="1" type="ORF">HD592_000198</name>
</gene>
<evidence type="ECO:0000313" key="2">
    <source>
        <dbReference type="Proteomes" id="UP000617426"/>
    </source>
</evidence>
<keyword evidence="2" id="KW-1185">Reference proteome</keyword>
<dbReference type="EMBL" id="JACHMK010000001">
    <property type="protein sequence ID" value="MBB6333633.1"/>
    <property type="molecule type" value="Genomic_DNA"/>
</dbReference>
<proteinExistence type="predicted"/>
<sequence>MPANDRVEYRVQTWNSGGYSAHADATSAVTSSVAAPSGVRAAKDASGNIVVSWDANYPGGGIFEVVDNGVKVGEAPVVSGAAHSFTHLSPDPQVTHTYTVKHIDGGVSSLPSTPSPTVQLLAKPNAPKILRPSAAVPSGAVLFEWQHNPVDSTSQKEAEIRYRARGAASWTTRRVTTARQLSVVLVAGSYEWQARTKGLHEEFSAWSPVSSFTVADVPTVAISSPAPKATINRSRCAVEWSFYQAQGAGQSAAEAELLDASGRVLETIQVSGAVTSAVFSTPLEDASSYMLRARVRSGHGLWSIWVSSAFSVSFPAPPVPKAEASWEENEGAATISITNAAPLDPSQDIVNLARNGRGKVQGSLVEVRRNYAVAPNGDDSLADGELGIKPLWGGEGARWSSEIVTDPVDAPEGVRAYVLKRWSSIGSALGDVGFQFTNGAGKKGFAVAPGESWSVSAYMRSSRSIKPIYAKLALLPANASGEQVTPWLYPSEEVKQLVGGVWERFSGTFTIPEGVAYINPVIYLGISLDEWSTSDTLACGGLLVEKDQPVLPFFDGAFSPDEDMIPAWTGKTGASASTLSVVRPAWVDKTNDNVVAAVSKRGGIRVLRVKEGNGFAYQSLSAIGNGVAVALGLSMRSDDPNAVVDYPVVAQSAVSPWVSIVRALREKQRLPEGRVVVSGTTPSDSAKWDPSASVSLVLRAPTVPWTSIWYDEISFIIAQTEDEAKRIAAEYFDGDMGPNVMVGGQSYAVSWDGGARGSSSTAVPNSPAAVSNLIERSVDGGVSWEVVAEGVAVSSSVIDRESLSAGMTLYRVSAMTDLPSSSSALVELHADSDAVWISGGDGFSVVVPLGWDPQHSTGVGLVNRKVHHFAGRRLGVEMSGKQRQRAVSVSATLLDERLDLIRRLEELSYLPAPFLYRDPLGRRFYASLSGVQMDRAVGGKWSVSAALEEVDR</sequence>
<dbReference type="RefSeq" id="WP_184451324.1">
    <property type="nucleotide sequence ID" value="NZ_JACHMK010000001.1"/>
</dbReference>
<name>A0A923E2D7_9ACTO</name>
<dbReference type="GO" id="GO:0005975">
    <property type="term" value="P:carbohydrate metabolic process"/>
    <property type="evidence" value="ECO:0007669"/>
    <property type="project" value="UniProtKB-ARBA"/>
</dbReference>
<dbReference type="Gene3D" id="2.60.40.10">
    <property type="entry name" value="Immunoglobulins"/>
    <property type="match status" value="1"/>
</dbReference>
<evidence type="ECO:0000313" key="1">
    <source>
        <dbReference type="EMBL" id="MBB6333633.1"/>
    </source>
</evidence>
<organism evidence="1 2">
    <name type="scientific">Schaalia hyovaginalis</name>
    <dbReference type="NCBI Taxonomy" id="29316"/>
    <lineage>
        <taxon>Bacteria</taxon>
        <taxon>Bacillati</taxon>
        <taxon>Actinomycetota</taxon>
        <taxon>Actinomycetes</taxon>
        <taxon>Actinomycetales</taxon>
        <taxon>Actinomycetaceae</taxon>
        <taxon>Schaalia</taxon>
    </lineage>
</organism>
<reference evidence="1" key="1">
    <citation type="submission" date="2020-08" db="EMBL/GenBank/DDBJ databases">
        <title>Sequencing the genomes of 1000 actinobacteria strains.</title>
        <authorList>
            <person name="Klenk H.-P."/>
        </authorList>
    </citation>
    <scope>NUCLEOTIDE SEQUENCE</scope>
    <source>
        <strain evidence="1">DSM 10695</strain>
    </source>
</reference>
<dbReference type="InterPro" id="IPR013783">
    <property type="entry name" value="Ig-like_fold"/>
</dbReference>
<comment type="caution">
    <text evidence="1">The sequence shown here is derived from an EMBL/GenBank/DDBJ whole genome shotgun (WGS) entry which is preliminary data.</text>
</comment>
<dbReference type="AlphaFoldDB" id="A0A923E2D7"/>
<evidence type="ECO:0008006" key="3">
    <source>
        <dbReference type="Google" id="ProtNLM"/>
    </source>
</evidence>
<accession>A0A923E2D7</accession>